<protein>
    <submittedName>
        <fullName evidence="1">Uncharacterized protein</fullName>
    </submittedName>
</protein>
<sequence length="73" mass="8245">MQEELDAEITALEDEIKAELTARGVEELQAGAFKIRWTSVTSNRLDQTAIKNELPDIFARYAKTNTTKRFSVA</sequence>
<gene>
    <name evidence="1" type="ORF">SDC9_146690</name>
</gene>
<proteinExistence type="predicted"/>
<dbReference type="EMBL" id="VSSQ01045588">
    <property type="protein sequence ID" value="MPM99498.1"/>
    <property type="molecule type" value="Genomic_DNA"/>
</dbReference>
<dbReference type="AlphaFoldDB" id="A0A645EEE6"/>
<comment type="caution">
    <text evidence="1">The sequence shown here is derived from an EMBL/GenBank/DDBJ whole genome shotgun (WGS) entry which is preliminary data.</text>
</comment>
<accession>A0A645EEE6</accession>
<evidence type="ECO:0000313" key="1">
    <source>
        <dbReference type="EMBL" id="MPM99498.1"/>
    </source>
</evidence>
<organism evidence="1">
    <name type="scientific">bioreactor metagenome</name>
    <dbReference type="NCBI Taxonomy" id="1076179"/>
    <lineage>
        <taxon>unclassified sequences</taxon>
        <taxon>metagenomes</taxon>
        <taxon>ecological metagenomes</taxon>
    </lineage>
</organism>
<name>A0A645EEE6_9ZZZZ</name>
<reference evidence="1" key="1">
    <citation type="submission" date="2019-08" db="EMBL/GenBank/DDBJ databases">
        <authorList>
            <person name="Kucharzyk K."/>
            <person name="Murdoch R.W."/>
            <person name="Higgins S."/>
            <person name="Loffler F."/>
        </authorList>
    </citation>
    <scope>NUCLEOTIDE SEQUENCE</scope>
</reference>